<evidence type="ECO:0000313" key="3">
    <source>
        <dbReference type="Proteomes" id="UP000029278"/>
    </source>
</evidence>
<dbReference type="CDD" id="cd06433">
    <property type="entry name" value="GT_2_WfgS_like"/>
    <property type="match status" value="1"/>
</dbReference>
<proteinExistence type="predicted"/>
<dbReference type="InterPro" id="IPR050834">
    <property type="entry name" value="Glycosyltransf_2"/>
</dbReference>
<reference evidence="2 3" key="1">
    <citation type="submission" date="2014-04" db="EMBL/GenBank/DDBJ databases">
        <authorList>
            <person name="Bishop-Lilly K.A."/>
            <person name="Broomall S.M."/>
            <person name="Chain P.S."/>
            <person name="Chertkov O."/>
            <person name="Coyne S.R."/>
            <person name="Daligault H.E."/>
            <person name="Davenport K.W."/>
            <person name="Erkkila T."/>
            <person name="Frey K.G."/>
            <person name="Gibbons H.S."/>
            <person name="Gu W."/>
            <person name="Jaissle J."/>
            <person name="Johnson S.L."/>
            <person name="Koroleva G.I."/>
            <person name="Ladner J.T."/>
            <person name="Lo C.-C."/>
            <person name="Minogue T.D."/>
            <person name="Munk C."/>
            <person name="Palacios G.F."/>
            <person name="Redden C.L."/>
            <person name="Rosenzweig C.N."/>
            <person name="Scholz M.B."/>
            <person name="Teshima H."/>
            <person name="Xu Y."/>
        </authorList>
    </citation>
    <scope>NUCLEOTIDE SEQUENCE [LARGE SCALE GENOMIC DNA]</scope>
    <source>
        <strain evidence="2 3">8244</strain>
    </source>
</reference>
<dbReference type="Gene3D" id="3.40.50.720">
    <property type="entry name" value="NAD(P)-binding Rossmann-like Domain"/>
    <property type="match status" value="1"/>
</dbReference>
<name>A0A090ZUC5_PAEMA</name>
<accession>A0A090ZUC5</accession>
<dbReference type="GeneID" id="77011129"/>
<dbReference type="EMBL" id="JMQA01000031">
    <property type="protein sequence ID" value="KFN07736.1"/>
    <property type="molecule type" value="Genomic_DNA"/>
</dbReference>
<dbReference type="PANTHER" id="PTHR43685:SF2">
    <property type="entry name" value="GLYCOSYLTRANSFERASE 2-LIKE DOMAIN-CONTAINING PROTEIN"/>
    <property type="match status" value="1"/>
</dbReference>
<dbReference type="AlphaFoldDB" id="A0A090ZUC5"/>
<keyword evidence="2" id="KW-0808">Transferase</keyword>
<comment type="caution">
    <text evidence="2">The sequence shown here is derived from an EMBL/GenBank/DDBJ whole genome shotgun (WGS) entry which is preliminary data.</text>
</comment>
<dbReference type="Proteomes" id="UP000029278">
    <property type="component" value="Unassembled WGS sequence"/>
</dbReference>
<dbReference type="PANTHER" id="PTHR43685">
    <property type="entry name" value="GLYCOSYLTRANSFERASE"/>
    <property type="match status" value="1"/>
</dbReference>
<organism evidence="2 3">
    <name type="scientific">Paenibacillus macerans</name>
    <name type="common">Bacillus macerans</name>
    <dbReference type="NCBI Taxonomy" id="44252"/>
    <lineage>
        <taxon>Bacteria</taxon>
        <taxon>Bacillati</taxon>
        <taxon>Bacillota</taxon>
        <taxon>Bacilli</taxon>
        <taxon>Bacillales</taxon>
        <taxon>Paenibacillaceae</taxon>
        <taxon>Paenibacillus</taxon>
    </lineage>
</organism>
<dbReference type="HOGENOM" id="CLU_025996_21_1_9"/>
<dbReference type="PATRIC" id="fig|44252.3.peg.3649"/>
<dbReference type="GO" id="GO:0016740">
    <property type="term" value="F:transferase activity"/>
    <property type="evidence" value="ECO:0007669"/>
    <property type="project" value="UniProtKB-KW"/>
</dbReference>
<keyword evidence="3" id="KW-1185">Reference proteome</keyword>
<dbReference type="SUPFAM" id="SSF53335">
    <property type="entry name" value="S-adenosyl-L-methionine-dependent methyltransferases"/>
    <property type="match status" value="1"/>
</dbReference>
<dbReference type="Pfam" id="PF00535">
    <property type="entry name" value="Glycos_transf_2"/>
    <property type="match status" value="1"/>
</dbReference>
<dbReference type="Gene3D" id="3.90.550.10">
    <property type="entry name" value="Spore Coat Polysaccharide Biosynthesis Protein SpsA, Chain A"/>
    <property type="match status" value="1"/>
</dbReference>
<dbReference type="InterPro" id="IPR029044">
    <property type="entry name" value="Nucleotide-diphossugar_trans"/>
</dbReference>
<feature type="domain" description="Glycosyltransferase 2-like" evidence="1">
    <location>
        <begin position="7"/>
        <end position="118"/>
    </location>
</feature>
<dbReference type="InterPro" id="IPR001173">
    <property type="entry name" value="Glyco_trans_2-like"/>
</dbReference>
<dbReference type="OrthoDB" id="396512at2"/>
<sequence>MNKPKISVVTVCYNAADTIEQTIQSVLNQSYSNLEYIIVDGASTDHTLDIIHKYKDRINTIVSEPDHGIYDAFNKGVQLATGDFINFMNADDFFSSGQVVAEVANYLVSNPDVLMLHGNVRVMNDALGIWHIDGQPITVDDMKNGKMCPHQSVFTHKKLFEEFGGFDVRYKILADVDFTIKCIKKYEAHFAYVPLEIATFRLGGVSTHVHHESRMYNENAIIHLEHFQCIPKQASDYLDNVDLVQSSNHYQLWLQNILLGNAGAASKLLAKNLDKVIIFGTRKLATFLYLDLQKQGIEVEYFLDNDQRMQGNMMHNIPIISPQELDATAEMTIIVSVERHSVMSEVKGILSERFTNAQLYTWQELIS</sequence>
<dbReference type="STRING" id="44252.DJ90_3828"/>
<dbReference type="InterPro" id="IPR029063">
    <property type="entry name" value="SAM-dependent_MTases_sf"/>
</dbReference>
<dbReference type="RefSeq" id="WP_051985223.1">
    <property type="nucleotide sequence ID" value="NZ_BGML01000013.1"/>
</dbReference>
<protein>
    <submittedName>
        <fullName evidence="2">Glycosyl transferase 2 family protein</fullName>
    </submittedName>
</protein>
<dbReference type="SUPFAM" id="SSF53448">
    <property type="entry name" value="Nucleotide-diphospho-sugar transferases"/>
    <property type="match status" value="1"/>
</dbReference>
<evidence type="ECO:0000259" key="1">
    <source>
        <dbReference type="Pfam" id="PF00535"/>
    </source>
</evidence>
<evidence type="ECO:0000313" key="2">
    <source>
        <dbReference type="EMBL" id="KFN07736.1"/>
    </source>
</evidence>
<gene>
    <name evidence="2" type="ORF">DJ90_3828</name>
</gene>